<protein>
    <submittedName>
        <fullName evidence="8">Colanic acid exporter</fullName>
    </submittedName>
</protein>
<accession>A0A6M3ZQ30</accession>
<feature type="transmembrane region" description="Helical" evidence="7">
    <location>
        <begin position="137"/>
        <end position="160"/>
    </location>
</feature>
<evidence type="ECO:0000256" key="6">
    <source>
        <dbReference type="ARBA" id="ARBA00023136"/>
    </source>
</evidence>
<feature type="transmembrane region" description="Helical" evidence="7">
    <location>
        <begin position="75"/>
        <end position="98"/>
    </location>
</feature>
<feature type="transmembrane region" description="Helical" evidence="7">
    <location>
        <begin position="349"/>
        <end position="371"/>
    </location>
</feature>
<feature type="transmembrane region" description="Helical" evidence="7">
    <location>
        <begin position="377"/>
        <end position="395"/>
    </location>
</feature>
<evidence type="ECO:0000256" key="1">
    <source>
        <dbReference type="ARBA" id="ARBA00004651"/>
    </source>
</evidence>
<feature type="transmembrane region" description="Helical" evidence="7">
    <location>
        <begin position="39"/>
        <end position="63"/>
    </location>
</feature>
<feature type="transmembrane region" description="Helical" evidence="7">
    <location>
        <begin position="284"/>
        <end position="302"/>
    </location>
</feature>
<comment type="similarity">
    <text evidence="2">Belongs to the polysaccharide synthase family.</text>
</comment>
<name>A0A6M3ZQ30_9BURK</name>
<evidence type="ECO:0000313" key="9">
    <source>
        <dbReference type="Proteomes" id="UP000501648"/>
    </source>
</evidence>
<feature type="transmembrane region" description="Helical" evidence="7">
    <location>
        <begin position="166"/>
        <end position="187"/>
    </location>
</feature>
<dbReference type="Pfam" id="PF13440">
    <property type="entry name" value="Polysacc_synt_3"/>
    <property type="match status" value="1"/>
</dbReference>
<feature type="transmembrane region" description="Helical" evidence="7">
    <location>
        <begin position="110"/>
        <end position="130"/>
    </location>
</feature>
<dbReference type="PANTHER" id="PTHR30250">
    <property type="entry name" value="PST FAMILY PREDICTED COLANIC ACID TRANSPORTER"/>
    <property type="match status" value="1"/>
</dbReference>
<dbReference type="RefSeq" id="WP_017450900.1">
    <property type="nucleotide sequence ID" value="NZ_CP008956.1"/>
</dbReference>
<dbReference type="GO" id="GO:0005886">
    <property type="term" value="C:plasma membrane"/>
    <property type="evidence" value="ECO:0007669"/>
    <property type="project" value="UniProtKB-SubCell"/>
</dbReference>
<keyword evidence="3" id="KW-1003">Cell membrane</keyword>
<evidence type="ECO:0000256" key="5">
    <source>
        <dbReference type="ARBA" id="ARBA00022989"/>
    </source>
</evidence>
<evidence type="ECO:0000256" key="2">
    <source>
        <dbReference type="ARBA" id="ARBA00007430"/>
    </source>
</evidence>
<feature type="transmembrane region" description="Helical" evidence="7">
    <location>
        <begin position="407"/>
        <end position="427"/>
    </location>
</feature>
<dbReference type="PANTHER" id="PTHR30250:SF10">
    <property type="entry name" value="LIPOPOLYSACCHARIDE BIOSYNTHESIS PROTEIN WZXC"/>
    <property type="match status" value="1"/>
</dbReference>
<proteinExistence type="inferred from homology"/>
<evidence type="ECO:0000256" key="3">
    <source>
        <dbReference type="ARBA" id="ARBA00022475"/>
    </source>
</evidence>
<keyword evidence="5 7" id="KW-1133">Transmembrane helix</keyword>
<gene>
    <name evidence="8" type="ORF">C798_10795</name>
</gene>
<dbReference type="EMBL" id="CP008956">
    <property type="protein sequence ID" value="QJQ00699.1"/>
    <property type="molecule type" value="Genomic_DNA"/>
</dbReference>
<feature type="transmembrane region" description="Helical" evidence="7">
    <location>
        <begin position="314"/>
        <end position="337"/>
    </location>
</feature>
<keyword evidence="4 7" id="KW-0812">Transmembrane</keyword>
<dbReference type="Proteomes" id="UP000501648">
    <property type="component" value="Chromosome"/>
</dbReference>
<sequence length="477" mass="51934">MSAAANARWIALTQVVKILSQLVNMFVLTRLIAPSEYGLMAMAGVATNLAFVLRDMGTAAAIIQKAEISQADTSSVFWLNMAGGTLLMVLLFGAAPLLSATFHEPRLTEVLWILSLSFPIAASSTVHQALLERVSRFRLVAGIESASSLLALLIALVLAYRGLGVWSLIAQALLMAACTTLLMWWFSPFRPKAIFDREALRGVFKFSGSMAGHQLASYLFRNADSFIVGKMLGVTVLGNYSLAYKLMLFPVQNISWVAVRSLFPVMSRRQDDKPYMAALTLRSLKLVSFISAPLMFGVAGVSDLFVDAFLGPKWSLVGGILTFLAMVGYVQVISSIASPVLMALGKSDWLFRMSMVGTPLHIAAYIIGALLDGARGLSIAYLVAAILMAIPGFYLSGKVLSIKLRDVIVSLLPSALSGLAMAVLLHYARHYLPHYSGHLLFAMLVGIGILFWAITVVLFQRREAGEFIQLAFRRLKK</sequence>
<dbReference type="AlphaFoldDB" id="A0A6M3ZQ30"/>
<keyword evidence="6 7" id="KW-0472">Membrane</keyword>
<feature type="transmembrane region" description="Helical" evidence="7">
    <location>
        <begin position="439"/>
        <end position="459"/>
    </location>
</feature>
<dbReference type="NCBIfam" id="NF007773">
    <property type="entry name" value="PRK10459.1"/>
    <property type="match status" value="1"/>
</dbReference>
<evidence type="ECO:0000313" key="8">
    <source>
        <dbReference type="EMBL" id="QJQ00699.1"/>
    </source>
</evidence>
<dbReference type="InterPro" id="IPR050833">
    <property type="entry name" value="Poly_Biosynth_Transport"/>
</dbReference>
<organism evidence="8 9">
    <name type="scientific">Herbaspirillum rubrisubalbicans Os34</name>
    <dbReference type="NCBI Taxonomy" id="1235827"/>
    <lineage>
        <taxon>Bacteria</taxon>
        <taxon>Pseudomonadati</taxon>
        <taxon>Pseudomonadota</taxon>
        <taxon>Betaproteobacteria</taxon>
        <taxon>Burkholderiales</taxon>
        <taxon>Oxalobacteraceae</taxon>
        <taxon>Herbaspirillum</taxon>
    </lineage>
</organism>
<dbReference type="CDD" id="cd13127">
    <property type="entry name" value="MATE_tuaB_like"/>
    <property type="match status" value="1"/>
</dbReference>
<evidence type="ECO:0000256" key="7">
    <source>
        <dbReference type="SAM" id="Phobius"/>
    </source>
</evidence>
<reference evidence="8 9" key="1">
    <citation type="journal article" date="2012" name="J. Bacteriol.">
        <title>Genome sequence of the pathogenic Herbaspirillum seropedicae strain Os34, isolated from rice roots.</title>
        <authorList>
            <person name="Ye W."/>
            <person name="Ye S."/>
            <person name="Liu J."/>
            <person name="Chang S."/>
            <person name="Chen M."/>
            <person name="Zhu B."/>
            <person name="Guo L."/>
            <person name="An Q."/>
        </authorList>
    </citation>
    <scope>NUCLEOTIDE SEQUENCE [LARGE SCALE GENOMIC DNA]</scope>
    <source>
        <strain evidence="8 9">Os34</strain>
    </source>
</reference>
<evidence type="ECO:0000256" key="4">
    <source>
        <dbReference type="ARBA" id="ARBA00022692"/>
    </source>
</evidence>
<comment type="subcellular location">
    <subcellularLocation>
        <location evidence="1">Cell membrane</location>
        <topology evidence="1">Multi-pass membrane protein</topology>
    </subcellularLocation>
</comment>